<proteinExistence type="predicted"/>
<gene>
    <name evidence="1" type="ORF">R5W23_000413</name>
</gene>
<dbReference type="Proteomes" id="UP001272242">
    <property type="component" value="Unassembled WGS sequence"/>
</dbReference>
<name>A0ABU5F0H7_9BACT</name>
<keyword evidence="2" id="KW-1185">Reference proteome</keyword>
<evidence type="ECO:0000313" key="2">
    <source>
        <dbReference type="Proteomes" id="UP001272242"/>
    </source>
</evidence>
<comment type="caution">
    <text evidence="1">The sequence shown here is derived from an EMBL/GenBank/DDBJ whole genome shotgun (WGS) entry which is preliminary data.</text>
</comment>
<evidence type="ECO:0000313" key="1">
    <source>
        <dbReference type="EMBL" id="MDY3559421.1"/>
    </source>
</evidence>
<sequence>MAKPTTRFVLKRLNWAESYDGTLERQPGARNVASFDTFDAADAERVTRENACREVVNPFACGAGVYFWTHLDEPRLRDWLMDHGVDPPNPKKGGATDWAGWWKKGHAKLSAEKRHAVWEALDKVRFYAVVEEPVRPVGYAVVHINWQYNDETYDAHPDQSEVMQVFRTRERAEKECADSNDIARDLWADIVDESDEFAGDYETEDEYAMFDMRDRVRRQRGLLGSQKLNKGEGVFRLVKDTPFYEVIEVPLEGLE</sequence>
<dbReference type="RefSeq" id="WP_320686183.1">
    <property type="nucleotide sequence ID" value="NZ_JAXBLV010000110.1"/>
</dbReference>
<organism evidence="1 2">
    <name type="scientific">Gemmata algarum</name>
    <dbReference type="NCBI Taxonomy" id="2975278"/>
    <lineage>
        <taxon>Bacteria</taxon>
        <taxon>Pseudomonadati</taxon>
        <taxon>Planctomycetota</taxon>
        <taxon>Planctomycetia</taxon>
        <taxon>Gemmatales</taxon>
        <taxon>Gemmataceae</taxon>
        <taxon>Gemmata</taxon>
    </lineage>
</organism>
<reference evidence="2" key="1">
    <citation type="journal article" date="2023" name="Mar. Drugs">
        <title>Gemmata algarum, a Novel Planctomycete Isolated from an Algal Mat, Displays Antimicrobial Activity.</title>
        <authorList>
            <person name="Kumar G."/>
            <person name="Kallscheuer N."/>
            <person name="Kashif M."/>
            <person name="Ahamad S."/>
            <person name="Jagadeeshwari U."/>
            <person name="Pannikurungottu S."/>
            <person name="Haufschild T."/>
            <person name="Kabuu M."/>
            <person name="Sasikala C."/>
            <person name="Jogler C."/>
            <person name="Ramana C."/>
        </authorList>
    </citation>
    <scope>NUCLEOTIDE SEQUENCE [LARGE SCALE GENOMIC DNA]</scope>
    <source>
        <strain evidence="2">JC673</strain>
    </source>
</reference>
<dbReference type="EMBL" id="JAXBLV010000110">
    <property type="protein sequence ID" value="MDY3559421.1"/>
    <property type="molecule type" value="Genomic_DNA"/>
</dbReference>
<accession>A0ABU5F0H7</accession>
<protein>
    <submittedName>
        <fullName evidence="1">Uncharacterized protein</fullName>
    </submittedName>
</protein>